<keyword evidence="1" id="KW-0547">Nucleotide-binding</keyword>
<dbReference type="GO" id="GO:0009190">
    <property type="term" value="P:cyclic nucleotide biosynthetic process"/>
    <property type="evidence" value="ECO:0007669"/>
    <property type="project" value="InterPro"/>
</dbReference>
<name>G1LCN2_AILME</name>
<organism evidence="5 6">
    <name type="scientific">Ailuropoda melanoleuca</name>
    <name type="common">Giant panda</name>
    <dbReference type="NCBI Taxonomy" id="9646"/>
    <lineage>
        <taxon>Eukaryota</taxon>
        <taxon>Metazoa</taxon>
        <taxon>Chordata</taxon>
        <taxon>Craniata</taxon>
        <taxon>Vertebrata</taxon>
        <taxon>Euteleostomi</taxon>
        <taxon>Mammalia</taxon>
        <taxon>Eutheria</taxon>
        <taxon>Laurasiatheria</taxon>
        <taxon>Carnivora</taxon>
        <taxon>Caniformia</taxon>
        <taxon>Ursidae</taxon>
        <taxon>Ailuropoda</taxon>
    </lineage>
</organism>
<dbReference type="FunFam" id="3.30.70.1230:FF:000017">
    <property type="entry name" value="Adenylate cyclase type 10"/>
    <property type="match status" value="1"/>
</dbReference>
<keyword evidence="3" id="KW-0456">Lyase</keyword>
<dbReference type="Gene3D" id="3.40.50.300">
    <property type="entry name" value="P-loop containing nucleotide triphosphate hydrolases"/>
    <property type="match status" value="1"/>
</dbReference>
<dbReference type="Proteomes" id="UP000008912">
    <property type="component" value="Unassembled WGS sequence"/>
</dbReference>
<dbReference type="AlphaFoldDB" id="G1LCN2"/>
<dbReference type="STRING" id="9646.ENSAMEP00000004662"/>
<evidence type="ECO:0000256" key="2">
    <source>
        <dbReference type="ARBA" id="ARBA00022840"/>
    </source>
</evidence>
<accession>G1LCN2</accession>
<evidence type="ECO:0000256" key="3">
    <source>
        <dbReference type="ARBA" id="ARBA00023239"/>
    </source>
</evidence>
<dbReference type="GO" id="GO:0005524">
    <property type="term" value="F:ATP binding"/>
    <property type="evidence" value="ECO:0007669"/>
    <property type="project" value="UniProtKB-KW"/>
</dbReference>
<dbReference type="GeneTree" id="ENSGT00940000164212"/>
<dbReference type="Gene3D" id="3.30.70.1230">
    <property type="entry name" value="Nucleotide cyclase"/>
    <property type="match status" value="2"/>
</dbReference>
<evidence type="ECO:0000259" key="4">
    <source>
        <dbReference type="PROSITE" id="PS50125"/>
    </source>
</evidence>
<dbReference type="GO" id="GO:0004016">
    <property type="term" value="F:adenylate cyclase activity"/>
    <property type="evidence" value="ECO:0007669"/>
    <property type="project" value="TreeGrafter"/>
</dbReference>
<keyword evidence="6" id="KW-1185">Reference proteome</keyword>
<evidence type="ECO:0000313" key="5">
    <source>
        <dbReference type="Ensembl" id="ENSAMEP00000004662.2"/>
    </source>
</evidence>
<dbReference type="SUPFAM" id="SSF55073">
    <property type="entry name" value="Nucleotide cyclase"/>
    <property type="match status" value="2"/>
</dbReference>
<dbReference type="eggNOG" id="ENOG502SHW0">
    <property type="taxonomic scope" value="Eukaryota"/>
</dbReference>
<gene>
    <name evidence="5" type="primary">LOC100468881</name>
</gene>
<reference evidence="5 6" key="1">
    <citation type="journal article" date="2010" name="Nature">
        <title>The sequence and de novo assembly of the giant panda genome.</title>
        <authorList>
            <person name="Li R."/>
            <person name="Fan W."/>
            <person name="Tian G."/>
            <person name="Zhu H."/>
            <person name="He L."/>
            <person name="Cai J."/>
            <person name="Huang Q."/>
            <person name="Cai Q."/>
            <person name="Li B."/>
            <person name="Bai Y."/>
            <person name="Zhang Z."/>
            <person name="Zhang Y."/>
            <person name="Wang W."/>
            <person name="Li J."/>
            <person name="Wei F."/>
            <person name="Li H."/>
            <person name="Jian M."/>
            <person name="Li J."/>
            <person name="Zhang Z."/>
            <person name="Nielsen R."/>
            <person name="Li D."/>
            <person name="Gu W."/>
            <person name="Yang Z."/>
            <person name="Xuan Z."/>
            <person name="Ryder O.A."/>
            <person name="Leung F.C."/>
            <person name="Zhou Y."/>
            <person name="Cao J."/>
            <person name="Sun X."/>
            <person name="Fu Y."/>
            <person name="Fang X."/>
            <person name="Guo X."/>
            <person name="Wang B."/>
            <person name="Hou R."/>
            <person name="Shen F."/>
            <person name="Mu B."/>
            <person name="Ni P."/>
            <person name="Lin R."/>
            <person name="Qian W."/>
            <person name="Wang G."/>
            <person name="Yu C."/>
            <person name="Nie W."/>
            <person name="Wang J."/>
            <person name="Wu Z."/>
            <person name="Liang H."/>
            <person name="Min J."/>
            <person name="Wu Q."/>
            <person name="Cheng S."/>
            <person name="Ruan J."/>
            <person name="Wang M."/>
            <person name="Shi Z."/>
            <person name="Wen M."/>
            <person name="Liu B."/>
            <person name="Ren X."/>
            <person name="Zheng H."/>
            <person name="Dong D."/>
            <person name="Cook K."/>
            <person name="Shan G."/>
            <person name="Zhang H."/>
            <person name="Kosiol C."/>
            <person name="Xie X."/>
            <person name="Lu Z."/>
            <person name="Zheng H."/>
            <person name="Li Y."/>
            <person name="Steiner C.C."/>
            <person name="Lam T.T."/>
            <person name="Lin S."/>
            <person name="Zhang Q."/>
            <person name="Li G."/>
            <person name="Tian J."/>
            <person name="Gong T."/>
            <person name="Liu H."/>
            <person name="Zhang D."/>
            <person name="Fang L."/>
            <person name="Ye C."/>
            <person name="Zhang J."/>
            <person name="Hu W."/>
            <person name="Xu A."/>
            <person name="Ren Y."/>
            <person name="Zhang G."/>
            <person name="Bruford M.W."/>
            <person name="Li Q."/>
            <person name="Ma L."/>
            <person name="Guo Y."/>
            <person name="An N."/>
            <person name="Hu Y."/>
            <person name="Zheng Y."/>
            <person name="Shi Y."/>
            <person name="Li Z."/>
            <person name="Liu Q."/>
            <person name="Chen Y."/>
            <person name="Zhao J."/>
            <person name="Qu N."/>
            <person name="Zhao S."/>
            <person name="Tian F."/>
            <person name="Wang X."/>
            <person name="Wang H."/>
            <person name="Xu L."/>
            <person name="Liu X."/>
            <person name="Vinar T."/>
            <person name="Wang Y."/>
            <person name="Lam T.W."/>
            <person name="Yiu S.M."/>
            <person name="Liu S."/>
            <person name="Zhang H."/>
            <person name="Li D."/>
            <person name="Huang Y."/>
            <person name="Wang X."/>
            <person name="Yang G."/>
            <person name="Jiang Z."/>
            <person name="Wang J."/>
            <person name="Qin N."/>
            <person name="Li L."/>
            <person name="Li J."/>
            <person name="Bolund L."/>
            <person name="Kristiansen K."/>
            <person name="Wong G.K."/>
            <person name="Olson M."/>
            <person name="Zhang X."/>
            <person name="Li S."/>
            <person name="Yang H."/>
            <person name="Wang J."/>
            <person name="Wang J."/>
        </authorList>
    </citation>
    <scope>NUCLEOTIDE SEQUENCE [LARGE SCALE GENOMIC DNA]</scope>
</reference>
<dbReference type="InterPro" id="IPR029787">
    <property type="entry name" value="Nucleotide_cyclase"/>
</dbReference>
<dbReference type="Pfam" id="PF00211">
    <property type="entry name" value="Guanylate_cyc"/>
    <property type="match status" value="1"/>
</dbReference>
<keyword evidence="2" id="KW-0067">ATP-binding</keyword>
<dbReference type="InterPro" id="IPR027417">
    <property type="entry name" value="P-loop_NTPase"/>
</dbReference>
<reference evidence="5" key="2">
    <citation type="submission" date="2025-08" db="UniProtKB">
        <authorList>
            <consortium name="Ensembl"/>
        </authorList>
    </citation>
    <scope>IDENTIFICATION</scope>
</reference>
<reference evidence="5" key="3">
    <citation type="submission" date="2025-09" db="UniProtKB">
        <authorList>
            <consortium name="Ensembl"/>
        </authorList>
    </citation>
    <scope>IDENTIFICATION</scope>
</reference>
<feature type="domain" description="Guanylate cyclase" evidence="4">
    <location>
        <begin position="325"/>
        <end position="361"/>
    </location>
</feature>
<dbReference type="GO" id="GO:0005737">
    <property type="term" value="C:cytoplasm"/>
    <property type="evidence" value="ECO:0007669"/>
    <property type="project" value="TreeGrafter"/>
</dbReference>
<dbReference type="PANTHER" id="PTHR16305">
    <property type="entry name" value="TESTICULAR SOLUBLE ADENYLYL CYCLASE"/>
    <property type="match status" value="1"/>
</dbReference>
<sequence length="1280" mass="145882">MYRAKEPCLTPCMISSALLGTLSRSGESRYSIHVSLSCVSAGNVLLALWTVKQNQLSDIITLVAKCSLEIQEKFGIYHTREGQDLQLKIGLSAGRISQVIVGDEQRQYLLVIGRDVDDVQVAQRLAQANEIVLSWNCWKLCEQYMFEVEIMREDEAVKVGDMRIIDPFDFDEHFDKCLDYLPHYRTSADTLRTALELDPDSALEQTLRKHIMKNLLKKIDEGQPMEYISEFRTVTMVLVSLEFHKTAWMLHLCHLIQEAALYISTVIEKGGGQLSQIFMFEKGCMFLCVFGLPGDKKPDECAHALESSFSIFSFCWENLAETKLVSISITNGPVFCGMIGAVARHEYTVIGPKVSLVARMITAYPGLVSCDEVTYLRSMLPAYNFKKLPEKMMKNISNPGKMYEYLECLLKSTGVLGVPCLSTDREKELEAFQMAQQECLHQKKGQAVLYEGGKGYGKSQLLAEINFLAQKEGHRVLPLKLKEADFKQCFYAIQTLMAIFFEIDTCPAYYRQECLHKQLREVVEEPLHCLFNDLFFVKFPLSFKVSHMDELTRQKKVKACFFQVLQEAVREAPLIFLIDEAQYMDAASWEFLETLLSTVPIIVVMTLTPTFTLCGCAQHFLQSSQAVLVPILKLATTSLLRMACWELGVVSIPQELQIYLLHRCFGNPLYCEVLCQDLLSKDILLFHDLQKEEENSKWETLSGKLSFQESLFTSLVFFPEIAVNQLDQLSPEEQLLVKCAAVIGHSFHIDLLQHLLPGWHKNKLLQVLRALVDIQVLRWSNKRRLSLRFSYISEADSPLSLQEKLSLPQMEVLEFGVPLLREAAWELWPKAQQIALHLECACFLRDLACRCESCGGDFVPFHRFAVRSTKSYLGMTREEWLFCDHSPFIFSPQRTEEEFLDQVNRKLAQTSPEKDMLTTKPCHCEDILQLVLSPLTQHCLVIGETTCAFYYLLEAAAASLDLSDNYMVSKLCSWPLSRALALGEFGGDFLLSSQLGNKVKICQFEEATFCRLRSEVCFNMGQITLAKKLARQALRLLKRNFPWTWFGHSKRSVLHSSKKKLAVLQQRVHCLSLLWQLYNLDTTASSRRFACLATLMQKNSAEEFANEAQVSKSLLYIWTSLGNLKSWLPFLSTGLLCRPFAECLHFIQHCEHSCILNSQSNVMLGVHSSLAMWFAQDSQWNLFEHHFSKARQLVKRTNASLFGSHGFVRFLECHVLMLQKMPEGVFMHTPPETRSQTLKVPVSLLSFTWHLSSSLICTTLSAACISPFLFCLLPLSLFLP</sequence>
<dbReference type="InParanoid" id="G1LCN2"/>
<dbReference type="PANTHER" id="PTHR16305:SF33">
    <property type="entry name" value="GUANYLATE CYCLASE DOMAIN-CONTAINING PROTEIN"/>
    <property type="match status" value="1"/>
</dbReference>
<evidence type="ECO:0000313" key="6">
    <source>
        <dbReference type="Proteomes" id="UP000008912"/>
    </source>
</evidence>
<dbReference type="InterPro" id="IPR001054">
    <property type="entry name" value="A/G_cyclase"/>
</dbReference>
<protein>
    <submittedName>
        <fullName evidence="5">Adenylate cyclase type 10-like</fullName>
    </submittedName>
</protein>
<dbReference type="Ensembl" id="ENSAMET00000004851.2">
    <property type="protein sequence ID" value="ENSAMEP00000004662.2"/>
    <property type="gene ID" value="ENSAMEG00000004408.2"/>
</dbReference>
<dbReference type="SUPFAM" id="SSF52540">
    <property type="entry name" value="P-loop containing nucleoside triphosphate hydrolases"/>
    <property type="match status" value="1"/>
</dbReference>
<dbReference type="FunFam" id="3.30.70.1230:FF:000021">
    <property type="entry name" value="Adenylate cyclase type 10"/>
    <property type="match status" value="1"/>
</dbReference>
<dbReference type="GO" id="GO:0035556">
    <property type="term" value="P:intracellular signal transduction"/>
    <property type="evidence" value="ECO:0007669"/>
    <property type="project" value="InterPro"/>
</dbReference>
<proteinExistence type="predicted"/>
<dbReference type="HOGENOM" id="CLU_004055_1_0_1"/>
<dbReference type="PROSITE" id="PS50125">
    <property type="entry name" value="GUANYLATE_CYCLASE_2"/>
    <property type="match status" value="1"/>
</dbReference>
<evidence type="ECO:0000256" key="1">
    <source>
        <dbReference type="ARBA" id="ARBA00022741"/>
    </source>
</evidence>